<dbReference type="Pfam" id="PF13920">
    <property type="entry name" value="zf-C3HC4_3"/>
    <property type="match status" value="1"/>
</dbReference>
<evidence type="ECO:0000313" key="3">
    <source>
        <dbReference type="EMBL" id="KAF2719027.1"/>
    </source>
</evidence>
<dbReference type="GO" id="GO:0061630">
    <property type="term" value="F:ubiquitin protein ligase activity"/>
    <property type="evidence" value="ECO:0007669"/>
    <property type="project" value="TreeGrafter"/>
</dbReference>
<evidence type="ECO:0000256" key="1">
    <source>
        <dbReference type="SAM" id="MobiDB-lite"/>
    </source>
</evidence>
<dbReference type="InterPro" id="IPR013083">
    <property type="entry name" value="Znf_RING/FYVE/PHD"/>
</dbReference>
<keyword evidence="4" id="KW-1185">Reference proteome</keyword>
<feature type="transmembrane region" description="Helical" evidence="2">
    <location>
        <begin position="120"/>
        <end position="142"/>
    </location>
</feature>
<dbReference type="PANTHER" id="PTHR22696">
    <property type="entry name" value="E3 UBIQUITIN-PROTEIN LIGASE RNF26"/>
    <property type="match status" value="1"/>
</dbReference>
<dbReference type="Gene3D" id="3.30.40.10">
    <property type="entry name" value="Zinc/RING finger domain, C3HC4 (zinc finger)"/>
    <property type="match status" value="1"/>
</dbReference>
<reference evidence="3" key="1">
    <citation type="journal article" date="2020" name="Stud. Mycol.">
        <title>101 Dothideomycetes genomes: a test case for predicting lifestyles and emergence of pathogens.</title>
        <authorList>
            <person name="Haridas S."/>
            <person name="Albert R."/>
            <person name="Binder M."/>
            <person name="Bloem J."/>
            <person name="Labutti K."/>
            <person name="Salamov A."/>
            <person name="Andreopoulos B."/>
            <person name="Baker S."/>
            <person name="Barry K."/>
            <person name="Bills G."/>
            <person name="Bluhm B."/>
            <person name="Cannon C."/>
            <person name="Castanera R."/>
            <person name="Culley D."/>
            <person name="Daum C."/>
            <person name="Ezra D."/>
            <person name="Gonzalez J."/>
            <person name="Henrissat B."/>
            <person name="Kuo A."/>
            <person name="Liang C."/>
            <person name="Lipzen A."/>
            <person name="Lutzoni F."/>
            <person name="Magnuson J."/>
            <person name="Mondo S."/>
            <person name="Nolan M."/>
            <person name="Ohm R."/>
            <person name="Pangilinan J."/>
            <person name="Park H.-J."/>
            <person name="Ramirez L."/>
            <person name="Alfaro M."/>
            <person name="Sun H."/>
            <person name="Tritt A."/>
            <person name="Yoshinaga Y."/>
            <person name="Zwiers L.-H."/>
            <person name="Turgeon B."/>
            <person name="Goodwin S."/>
            <person name="Spatafora J."/>
            <person name="Crous P."/>
            <person name="Grigoriev I."/>
        </authorList>
    </citation>
    <scope>NUCLEOTIDE SEQUENCE</scope>
    <source>
        <strain evidence="3">CBS 116435</strain>
    </source>
</reference>
<dbReference type="EMBL" id="MU003816">
    <property type="protein sequence ID" value="KAF2719027.1"/>
    <property type="molecule type" value="Genomic_DNA"/>
</dbReference>
<feature type="transmembrane region" description="Helical" evidence="2">
    <location>
        <begin position="373"/>
        <end position="392"/>
    </location>
</feature>
<evidence type="ECO:0008006" key="5">
    <source>
        <dbReference type="Google" id="ProtNLM"/>
    </source>
</evidence>
<dbReference type="GO" id="GO:0006511">
    <property type="term" value="P:ubiquitin-dependent protein catabolic process"/>
    <property type="evidence" value="ECO:0007669"/>
    <property type="project" value="TreeGrafter"/>
</dbReference>
<protein>
    <recommendedName>
        <fullName evidence="5">Ubiquitin-protein ligase</fullName>
    </recommendedName>
</protein>
<feature type="transmembrane region" description="Helical" evidence="2">
    <location>
        <begin position="154"/>
        <end position="172"/>
    </location>
</feature>
<keyword evidence="2" id="KW-0472">Membrane</keyword>
<accession>A0A9P4Q1U0</accession>
<feature type="region of interest" description="Disordered" evidence="1">
    <location>
        <begin position="563"/>
        <end position="593"/>
    </location>
</feature>
<comment type="caution">
    <text evidence="3">The sequence shown here is derived from an EMBL/GenBank/DDBJ whole genome shotgun (WGS) entry which is preliminary data.</text>
</comment>
<gene>
    <name evidence="3" type="ORF">K431DRAFT_287056</name>
</gene>
<proteinExistence type="predicted"/>
<dbReference type="OrthoDB" id="66726at2759"/>
<evidence type="ECO:0000313" key="4">
    <source>
        <dbReference type="Proteomes" id="UP000799441"/>
    </source>
</evidence>
<feature type="transmembrane region" description="Helical" evidence="2">
    <location>
        <begin position="341"/>
        <end position="361"/>
    </location>
</feature>
<keyword evidence="2" id="KW-0812">Transmembrane</keyword>
<evidence type="ECO:0000256" key="2">
    <source>
        <dbReference type="SAM" id="Phobius"/>
    </source>
</evidence>
<organism evidence="3 4">
    <name type="scientific">Polychaeton citri CBS 116435</name>
    <dbReference type="NCBI Taxonomy" id="1314669"/>
    <lineage>
        <taxon>Eukaryota</taxon>
        <taxon>Fungi</taxon>
        <taxon>Dikarya</taxon>
        <taxon>Ascomycota</taxon>
        <taxon>Pezizomycotina</taxon>
        <taxon>Dothideomycetes</taxon>
        <taxon>Dothideomycetidae</taxon>
        <taxon>Capnodiales</taxon>
        <taxon>Capnodiaceae</taxon>
        <taxon>Polychaeton</taxon>
    </lineage>
</organism>
<feature type="region of interest" description="Disordered" evidence="1">
    <location>
        <begin position="746"/>
        <end position="769"/>
    </location>
</feature>
<name>A0A9P4Q1U0_9PEZI</name>
<sequence length="949" mass="105227">MEAAQGTLSNSSAMDFLLAVPRFAQRAGSFAFYHMPEAMDGLTGKLFSGGSVIADATGQQTANSTITNTSGALFQAAQSTALGLETAVREGWRERVEEESTSVFGMLIAGIGKMKSFGGIFSYMTSRWALATFTAAIILNRAQFYASSRQHLRFRWYIRLAVYLVPIMAFLIQTQSFLQAMRCQTSPDFALLRYGDPSKNLSIDFASDEGFLYELSKRLLFWQDDATCCAARHMSPTHFDSIDPELKGTMSLLFRFFLVLCTGQLFETLACALQGRQPMPETGMTLFEHSLAFAECEAMISSALGLNFFGLPATDSSGSDDGRVLITRNEIMQRLNVPPEVLLVCLISCFSHLTSAVLAVTGIRDKVRLISTSVWAICYMSAFTWTFAKVFVQPVHSVADLGVLRFPTVCIVGFIPHLLILCGIIACLLIYGFALLVTVFSIPDDEAAGLSSFKQRFTWAYQNLQANVQFSNASSIRIKMSEDFYTTLLKVGFSVLTAASEAVYLNEGSRIQVAQMTWLERKRIDEMATDVEKRRRLSVPQEILGEGIARGVGFYDHQHPTFGYSPYARERKSRPTKSEEEKARQGGAENGLGLSERRGRMQLTADFIAGLWWLILGLQAQLVVRMLQRLGIERRPSWLTKLAGGDESNRKQRVTNDQKGPAATLDFWMVGSDGKLSVPDTQDVDVEVETRRRLQHNGQYSDEEGLGDHLYSWWRKGGWFGTEDSSGDFQATEIEDDLTSVISMSTNASNADDDSDMEESGQRTPTQERPFSFMSREATPDGQLDTSLLSRLLNPQSNAEREEARLLSHTLQTNRITTRSQYRRSINKEKSQLLAGLRPQPLATRSDEEEERDLEHFILEQRAQAQARAAAAASAGGPSTNSWEAGGAGMGEGGPQCVVCQSSPRAILVWPCGCLSMCDDCRVGLAMRNHTKCICCRTDLAAYSRLYVP</sequence>
<dbReference type="Proteomes" id="UP000799441">
    <property type="component" value="Unassembled WGS sequence"/>
</dbReference>
<dbReference type="AlphaFoldDB" id="A0A9P4Q1U0"/>
<dbReference type="GO" id="GO:0016567">
    <property type="term" value="P:protein ubiquitination"/>
    <property type="evidence" value="ECO:0007669"/>
    <property type="project" value="TreeGrafter"/>
</dbReference>
<feature type="transmembrane region" description="Helical" evidence="2">
    <location>
        <begin position="404"/>
        <end position="437"/>
    </location>
</feature>
<keyword evidence="2" id="KW-1133">Transmembrane helix</keyword>
<dbReference type="PANTHER" id="PTHR22696:SF1">
    <property type="entry name" value="E3 UBIQUITIN-PROTEIN LIGASE RNF26"/>
    <property type="match status" value="1"/>
</dbReference>